<sequence length="547" mass="61982">MASKGVIFQRLLERGFYPRELPPTFRTVNFGSLLASKPAYLKPQKDFSGETVFLDGATFQGNHRTFGVINPINYALLSEFLAENWPDVEKVMAISQFSAFKVVFPDNIAVGGRAFQRSSFSGKLKKQAYLSSAYPSVVHLDINRFYGSIYSHSIPWAVLGKPEALKQHKAKTLDTHWSAELDRLIRACNRNQTIGIPIGPDTSRVVSELVLSRIDHELKKNGAGLRKRQVFHNIDDYEIGVENTTEAERVIARFEKEIRKFELRSHDGKTGVISGELPENLRWEPKFNLLKGLEDEEFLDGFFALLASERGAYPGSNIVGYGLSRFAKKIASCSDKELSLRHLQTLLYSSPRFVSWVAPLFVGLKGGDDLDRAQKRLLRWGVEECSRRHDIVSLLWFLYLHLQFDLKLSKALKKLCFEVESVLVDLVLAHADHNGLVKGGFAEAPGRYQNASLGSSAWLFLYETEVRGWKAAAGTTKIGQSEDPKKFFKLMKKNDVHFYDITAFGVSAFPWSLGEDDFYPTHEDTENWLDFDGLDADEDDDEDYFVY</sequence>
<proteinExistence type="predicted"/>
<reference evidence="2" key="1">
    <citation type="submission" date="2018-03" db="EMBL/GenBank/DDBJ databases">
        <title>Genomic analysis of the strain SH-1 isolated from shrimp intestine.</title>
        <authorList>
            <person name="Kim Y.-S."/>
            <person name="Kim S.-E."/>
            <person name="Kim K.-H."/>
        </authorList>
    </citation>
    <scope>NUCLEOTIDE SEQUENCE [LARGE SCALE GENOMIC DNA]</scope>
    <source>
        <strain evidence="2">SH-1</strain>
    </source>
</reference>
<dbReference type="CDD" id="cd01646">
    <property type="entry name" value="RT_Bac_retron_I"/>
    <property type="match status" value="1"/>
</dbReference>
<dbReference type="EMBL" id="CP027665">
    <property type="protein sequence ID" value="AVO38013.2"/>
    <property type="molecule type" value="Genomic_DNA"/>
</dbReference>
<evidence type="ECO:0000313" key="1">
    <source>
        <dbReference type="EMBL" id="AVO38013.2"/>
    </source>
</evidence>
<keyword evidence="1" id="KW-0695">RNA-directed DNA polymerase</keyword>
<dbReference type="RefSeq" id="WP_149615511.1">
    <property type="nucleotide sequence ID" value="NZ_CP027665.1"/>
</dbReference>
<dbReference type="Proteomes" id="UP000237655">
    <property type="component" value="Chromosome"/>
</dbReference>
<keyword evidence="2" id="KW-1185">Reference proteome</keyword>
<keyword evidence="1" id="KW-0808">Transferase</keyword>
<accession>A0A2S0MQN3</accession>
<dbReference type="GO" id="GO:0003964">
    <property type="term" value="F:RNA-directed DNA polymerase activity"/>
    <property type="evidence" value="ECO:0007669"/>
    <property type="project" value="UniProtKB-KW"/>
</dbReference>
<keyword evidence="1" id="KW-0548">Nucleotidyltransferase</keyword>
<dbReference type="AlphaFoldDB" id="A0A2S0MQN3"/>
<protein>
    <submittedName>
        <fullName evidence="1">RNA-directed DNA polymerase</fullName>
    </submittedName>
</protein>
<name>A0A2S0MQN3_9RHOB</name>
<dbReference type="KEGG" id="thas:C6Y53_10070"/>
<evidence type="ECO:0000313" key="2">
    <source>
        <dbReference type="Proteomes" id="UP000237655"/>
    </source>
</evidence>
<organism evidence="1 2">
    <name type="scientific">Pukyongiella litopenaei</name>
    <dbReference type="NCBI Taxonomy" id="2605946"/>
    <lineage>
        <taxon>Bacteria</taxon>
        <taxon>Pseudomonadati</taxon>
        <taxon>Pseudomonadota</taxon>
        <taxon>Alphaproteobacteria</taxon>
        <taxon>Rhodobacterales</taxon>
        <taxon>Paracoccaceae</taxon>
        <taxon>Pukyongiella</taxon>
    </lineage>
</organism>
<gene>
    <name evidence="1" type="ORF">C6Y53_10070</name>
</gene>